<dbReference type="EMBL" id="VOHS01000037">
    <property type="protein sequence ID" value="TWV95692.1"/>
    <property type="molecule type" value="Genomic_DNA"/>
</dbReference>
<sequence>MGKAGEVEFQYGAVYKSSGTDQLTFGPDLTVGALRSFELKDTGTAVQRYLYYDNTGTYRTTNWYCVPTGGRRRYDRRVIYPLQCDGKVRMYKFTRRVFRSIKKEIR</sequence>
<gene>
    <name evidence="1" type="ORF">FEF09_23960</name>
</gene>
<evidence type="ECO:0000313" key="1">
    <source>
        <dbReference type="EMBL" id="TWV95692.1"/>
    </source>
</evidence>
<organism evidence="1 2">
    <name type="scientific">Chitinophaga pinensis</name>
    <dbReference type="NCBI Taxonomy" id="79329"/>
    <lineage>
        <taxon>Bacteria</taxon>
        <taxon>Pseudomonadati</taxon>
        <taxon>Bacteroidota</taxon>
        <taxon>Chitinophagia</taxon>
        <taxon>Chitinophagales</taxon>
        <taxon>Chitinophagaceae</taxon>
        <taxon>Chitinophaga</taxon>
    </lineage>
</organism>
<comment type="caution">
    <text evidence="1">The sequence shown here is derived from an EMBL/GenBank/DDBJ whole genome shotgun (WGS) entry which is preliminary data.</text>
</comment>
<proteinExistence type="predicted"/>
<accession>A0A5C6LME5</accession>
<reference evidence="1 2" key="1">
    <citation type="submission" date="2019-08" db="EMBL/GenBank/DDBJ databases">
        <title>Whole genome sequencing of chitin degrading bacteria Chitinophaga pinensis YS16.</title>
        <authorList>
            <person name="Singh R.P."/>
            <person name="Manchanda G."/>
            <person name="Maurya I.K."/>
            <person name="Joshi N.K."/>
            <person name="Srivastava A.K."/>
        </authorList>
    </citation>
    <scope>NUCLEOTIDE SEQUENCE [LARGE SCALE GENOMIC DNA]</scope>
    <source>
        <strain evidence="1 2">YS-16</strain>
    </source>
</reference>
<keyword evidence="2" id="KW-1185">Reference proteome</keyword>
<dbReference type="Proteomes" id="UP000318815">
    <property type="component" value="Unassembled WGS sequence"/>
</dbReference>
<dbReference type="RefSeq" id="WP_146307446.1">
    <property type="nucleotide sequence ID" value="NZ_VOHS01000037.1"/>
</dbReference>
<name>A0A5C6LME5_9BACT</name>
<protein>
    <submittedName>
        <fullName evidence="1">Uncharacterized protein</fullName>
    </submittedName>
</protein>
<evidence type="ECO:0000313" key="2">
    <source>
        <dbReference type="Proteomes" id="UP000318815"/>
    </source>
</evidence>
<dbReference type="AlphaFoldDB" id="A0A5C6LME5"/>